<sequence>MTKILHVQTVMTEEDLEALKTKCGLSTTKDAVAAAVEHYIACPYTDSEDIWAERMKRTIEQRTK</sequence>
<reference evidence="1" key="1">
    <citation type="submission" date="2018-01" db="EMBL/GenBank/DDBJ databases">
        <authorList>
            <person name="Krukenberg V."/>
        </authorList>
    </citation>
    <scope>NUCLEOTIDE SEQUENCE</scope>
    <source>
        <strain evidence="1">E20ANME2</strain>
    </source>
</reference>
<evidence type="ECO:0000313" key="1">
    <source>
        <dbReference type="EMBL" id="PXF57875.1"/>
    </source>
</evidence>
<organism evidence="1 2">
    <name type="scientific">Candidatus Methanogaster sp</name>
    <dbReference type="NCBI Taxonomy" id="3386292"/>
    <lineage>
        <taxon>Archaea</taxon>
        <taxon>Methanobacteriati</taxon>
        <taxon>Methanobacteriota</taxon>
        <taxon>Stenosarchaea group</taxon>
        <taxon>Methanomicrobia</taxon>
        <taxon>Methanosarcinales</taxon>
        <taxon>ANME-2 cluster</taxon>
        <taxon>Candidatus Methanogasteraceae</taxon>
        <taxon>Candidatus Methanogaster</taxon>
    </lineage>
</organism>
<dbReference type="Proteomes" id="UP000248329">
    <property type="component" value="Unassembled WGS sequence"/>
</dbReference>
<proteinExistence type="predicted"/>
<name>A0AC61KZN6_9EURY</name>
<gene>
    <name evidence="1" type="ORF">C4B59_14365</name>
</gene>
<dbReference type="EMBL" id="PQXF01000047">
    <property type="protein sequence ID" value="PXF57875.1"/>
    <property type="molecule type" value="Genomic_DNA"/>
</dbReference>
<accession>A0AC61KZN6</accession>
<comment type="caution">
    <text evidence="1">The sequence shown here is derived from an EMBL/GenBank/DDBJ whole genome shotgun (WGS) entry which is preliminary data.</text>
</comment>
<protein>
    <submittedName>
        <fullName evidence="1">Uncharacterized protein</fullName>
    </submittedName>
</protein>
<evidence type="ECO:0000313" key="2">
    <source>
        <dbReference type="Proteomes" id="UP000248329"/>
    </source>
</evidence>